<organism evidence="2 3">
    <name type="scientific">Wandonia haliotis</name>
    <dbReference type="NCBI Taxonomy" id="574963"/>
    <lineage>
        <taxon>Bacteria</taxon>
        <taxon>Pseudomonadati</taxon>
        <taxon>Bacteroidota</taxon>
        <taxon>Flavobacteriia</taxon>
        <taxon>Flavobacteriales</taxon>
        <taxon>Crocinitomicaceae</taxon>
        <taxon>Wandonia</taxon>
    </lineage>
</organism>
<keyword evidence="1" id="KW-0812">Transmembrane</keyword>
<dbReference type="EMBL" id="BAAAFH010000003">
    <property type="protein sequence ID" value="GAA0874217.1"/>
    <property type="molecule type" value="Genomic_DNA"/>
</dbReference>
<dbReference type="Proteomes" id="UP001501126">
    <property type="component" value="Unassembled WGS sequence"/>
</dbReference>
<dbReference type="RefSeq" id="WP_343785047.1">
    <property type="nucleotide sequence ID" value="NZ_BAAAFH010000003.1"/>
</dbReference>
<protein>
    <recommendedName>
        <fullName evidence="4">Transmembrane protein</fullName>
    </recommendedName>
</protein>
<proteinExistence type="predicted"/>
<accession>A0ABN1MMQ4</accession>
<name>A0ABN1MMQ4_9FLAO</name>
<keyword evidence="1" id="KW-1133">Transmembrane helix</keyword>
<keyword evidence="1" id="KW-0472">Membrane</keyword>
<sequence length="52" mass="5995">MTVVGIVLFFLFGGMAFWLLLFLLGFAVPYWVTLGLFEAIRPKRVLEDNDEE</sequence>
<comment type="caution">
    <text evidence="2">The sequence shown here is derived from an EMBL/GenBank/DDBJ whole genome shotgun (WGS) entry which is preliminary data.</text>
</comment>
<reference evidence="2 3" key="1">
    <citation type="journal article" date="2019" name="Int. J. Syst. Evol. Microbiol.">
        <title>The Global Catalogue of Microorganisms (GCM) 10K type strain sequencing project: providing services to taxonomists for standard genome sequencing and annotation.</title>
        <authorList>
            <consortium name="The Broad Institute Genomics Platform"/>
            <consortium name="The Broad Institute Genome Sequencing Center for Infectious Disease"/>
            <person name="Wu L."/>
            <person name="Ma J."/>
        </authorList>
    </citation>
    <scope>NUCLEOTIDE SEQUENCE [LARGE SCALE GENOMIC DNA]</scope>
    <source>
        <strain evidence="2 3">JCM 16083</strain>
    </source>
</reference>
<keyword evidence="3" id="KW-1185">Reference proteome</keyword>
<evidence type="ECO:0000256" key="1">
    <source>
        <dbReference type="SAM" id="Phobius"/>
    </source>
</evidence>
<evidence type="ECO:0008006" key="4">
    <source>
        <dbReference type="Google" id="ProtNLM"/>
    </source>
</evidence>
<evidence type="ECO:0000313" key="3">
    <source>
        <dbReference type="Proteomes" id="UP001501126"/>
    </source>
</evidence>
<feature type="transmembrane region" description="Helical" evidence="1">
    <location>
        <begin position="6"/>
        <end position="34"/>
    </location>
</feature>
<gene>
    <name evidence="2" type="ORF">GCM10009118_06250</name>
</gene>
<evidence type="ECO:0000313" key="2">
    <source>
        <dbReference type="EMBL" id="GAA0874217.1"/>
    </source>
</evidence>